<organism evidence="1">
    <name type="scientific">Rhizophora mucronata</name>
    <name type="common">Asiatic mangrove</name>
    <dbReference type="NCBI Taxonomy" id="61149"/>
    <lineage>
        <taxon>Eukaryota</taxon>
        <taxon>Viridiplantae</taxon>
        <taxon>Streptophyta</taxon>
        <taxon>Embryophyta</taxon>
        <taxon>Tracheophyta</taxon>
        <taxon>Spermatophyta</taxon>
        <taxon>Magnoliopsida</taxon>
        <taxon>eudicotyledons</taxon>
        <taxon>Gunneridae</taxon>
        <taxon>Pentapetalae</taxon>
        <taxon>rosids</taxon>
        <taxon>fabids</taxon>
        <taxon>Malpighiales</taxon>
        <taxon>Rhizophoraceae</taxon>
        <taxon>Rhizophora</taxon>
    </lineage>
</organism>
<name>A0A2P2M243_RHIMU</name>
<dbReference type="EMBL" id="GGEC01043811">
    <property type="protein sequence ID" value="MBX24295.1"/>
    <property type="molecule type" value="Transcribed_RNA"/>
</dbReference>
<sequence length="29" mass="3533">MVQSELWPLIELFHHRLQLVIDVTVWNCL</sequence>
<proteinExistence type="predicted"/>
<reference evidence="1" key="1">
    <citation type="submission" date="2018-02" db="EMBL/GenBank/DDBJ databases">
        <title>Rhizophora mucronata_Transcriptome.</title>
        <authorList>
            <person name="Meera S.P."/>
            <person name="Sreeshan A."/>
            <person name="Augustine A."/>
        </authorList>
    </citation>
    <scope>NUCLEOTIDE SEQUENCE</scope>
    <source>
        <tissue evidence="1">Leaf</tissue>
    </source>
</reference>
<dbReference type="AlphaFoldDB" id="A0A2P2M243"/>
<dbReference type="EMBL" id="GGEC01043816">
    <property type="protein sequence ID" value="MBX24300.1"/>
    <property type="molecule type" value="Transcribed_RNA"/>
</dbReference>
<evidence type="ECO:0000313" key="1">
    <source>
        <dbReference type="EMBL" id="MBX24300.1"/>
    </source>
</evidence>
<accession>A0A2P2M243</accession>
<protein>
    <submittedName>
        <fullName evidence="1">Uncharacterized protein</fullName>
    </submittedName>
</protein>